<dbReference type="InterPro" id="IPR000504">
    <property type="entry name" value="RRM_dom"/>
</dbReference>
<feature type="compositionally biased region" description="Basic residues" evidence="5">
    <location>
        <begin position="11"/>
        <end position="31"/>
    </location>
</feature>
<keyword evidence="2 4" id="KW-0802">TPR repeat</keyword>
<dbReference type="PANTHER" id="PTHR47678">
    <property type="entry name" value="TETRATRICOPEPTIDE REPEAT PROTEIN 31"/>
    <property type="match status" value="1"/>
</dbReference>
<dbReference type="GO" id="GO:0003723">
    <property type="term" value="F:RNA binding"/>
    <property type="evidence" value="ECO:0007669"/>
    <property type="project" value="UniProtKB-UniRule"/>
</dbReference>
<feature type="region of interest" description="Disordered" evidence="5">
    <location>
        <begin position="103"/>
        <end position="155"/>
    </location>
</feature>
<dbReference type="SUPFAM" id="SSF54928">
    <property type="entry name" value="RNA-binding domain, RBD"/>
    <property type="match status" value="1"/>
</dbReference>
<dbReference type="SMART" id="SM00360">
    <property type="entry name" value="RRM"/>
    <property type="match status" value="1"/>
</dbReference>
<organism evidence="7 8">
    <name type="scientific">Setophaga kirtlandii</name>
    <name type="common">Kirtland's warbler</name>
    <name type="synonym">Dendroica kirtlandii</name>
    <dbReference type="NCBI Taxonomy" id="298831"/>
    <lineage>
        <taxon>Eukaryota</taxon>
        <taxon>Metazoa</taxon>
        <taxon>Chordata</taxon>
        <taxon>Craniata</taxon>
        <taxon>Vertebrata</taxon>
        <taxon>Euteleostomi</taxon>
        <taxon>Archelosauria</taxon>
        <taxon>Archosauria</taxon>
        <taxon>Dinosauria</taxon>
        <taxon>Saurischia</taxon>
        <taxon>Theropoda</taxon>
        <taxon>Coelurosauria</taxon>
        <taxon>Aves</taxon>
        <taxon>Neognathae</taxon>
        <taxon>Neoaves</taxon>
        <taxon>Telluraves</taxon>
        <taxon>Australaves</taxon>
        <taxon>Passeriformes</taxon>
        <taxon>Passeroidea</taxon>
        <taxon>Parulidae</taxon>
        <taxon>Setophaga</taxon>
    </lineage>
</organism>
<feature type="domain" description="RRM" evidence="6">
    <location>
        <begin position="338"/>
        <end position="410"/>
    </location>
</feature>
<dbReference type="Proteomes" id="UP000550059">
    <property type="component" value="Unassembled WGS sequence"/>
</dbReference>
<evidence type="ECO:0000256" key="1">
    <source>
        <dbReference type="ARBA" id="ARBA00022737"/>
    </source>
</evidence>
<feature type="repeat" description="TPR" evidence="4">
    <location>
        <begin position="157"/>
        <end position="190"/>
    </location>
</feature>
<dbReference type="InterPro" id="IPR019734">
    <property type="entry name" value="TPR_rpt"/>
</dbReference>
<dbReference type="SMART" id="SM00028">
    <property type="entry name" value="TPR"/>
    <property type="match status" value="2"/>
</dbReference>
<feature type="region of interest" description="Disordered" evidence="5">
    <location>
        <begin position="302"/>
        <end position="322"/>
    </location>
</feature>
<sequence length="420" mass="44949">QELVAEEERAKKKAEKKKLKKKKQKDRKKREKLGQEQKSKESTDPVSDHALRGAWAGGHSSDRGEGQCPRAGHLALPAHPSLLPQEELDLSCTFVCKAREKAGVRLPPPGSDRSPGTQNVEPSRKVPEKGSGDPVGTPVSPQPPQPRPPSPSTLAQSLALAGHGIEAAQMGQHAEAVWAFTVALELNPREHRLLGNRSYCLEKLGRFEEALADAEAALALQPGWPKGSFRKGKALRGLQVPLGGSRDWAGGWGLGGEHGWVRGCGVLGVGMGLSELLETNWGIWGAGKGAEGCHCQDTDDKTVMGSSGKTPTKDPGRAPAVASGCPTLPPSHPARDCFPLWVGNVTSHITEKVLRCAFGRFGEIRSVRLLPGRRCAFINFRGKAEAEEAFRAMQGATVEGSKLLLQLKHPAHATPAPVPR</sequence>
<dbReference type="InterPro" id="IPR035979">
    <property type="entry name" value="RBD_domain_sf"/>
</dbReference>
<dbReference type="Gene3D" id="1.25.40.10">
    <property type="entry name" value="Tetratricopeptide repeat domain"/>
    <property type="match status" value="1"/>
</dbReference>
<dbReference type="EMBL" id="VXAS01000561">
    <property type="protein sequence ID" value="NXL13060.1"/>
    <property type="molecule type" value="Genomic_DNA"/>
</dbReference>
<dbReference type="InterPro" id="IPR013105">
    <property type="entry name" value="TPR_2"/>
</dbReference>
<evidence type="ECO:0000259" key="6">
    <source>
        <dbReference type="PROSITE" id="PS50102"/>
    </source>
</evidence>
<dbReference type="PROSITE" id="PS50102">
    <property type="entry name" value="RRM"/>
    <property type="match status" value="1"/>
</dbReference>
<feature type="non-terminal residue" evidence="7">
    <location>
        <position position="1"/>
    </location>
</feature>
<keyword evidence="1" id="KW-0677">Repeat</keyword>
<dbReference type="Gene3D" id="3.30.70.330">
    <property type="match status" value="1"/>
</dbReference>
<evidence type="ECO:0000256" key="2">
    <source>
        <dbReference type="ARBA" id="ARBA00022803"/>
    </source>
</evidence>
<evidence type="ECO:0000313" key="7">
    <source>
        <dbReference type="EMBL" id="NXL13060.1"/>
    </source>
</evidence>
<dbReference type="Pfam" id="PF00076">
    <property type="entry name" value="RRM_1"/>
    <property type="match status" value="1"/>
</dbReference>
<evidence type="ECO:0000256" key="4">
    <source>
        <dbReference type="PROSITE-ProRule" id="PRU00339"/>
    </source>
</evidence>
<proteinExistence type="predicted"/>
<comment type="caution">
    <text evidence="7">The sequence shown here is derived from an EMBL/GenBank/DDBJ whole genome shotgun (WGS) entry which is preliminary data.</text>
</comment>
<evidence type="ECO:0000313" key="8">
    <source>
        <dbReference type="Proteomes" id="UP000550059"/>
    </source>
</evidence>
<gene>
    <name evidence="7" type="primary">Ttc31</name>
    <name evidence="7" type="ORF">SETKIR_R13135</name>
</gene>
<keyword evidence="3" id="KW-0694">RNA-binding</keyword>
<accession>A0A7L0Q515</accession>
<protein>
    <submittedName>
        <fullName evidence="7">TTC31 protein</fullName>
    </submittedName>
</protein>
<evidence type="ECO:0000256" key="5">
    <source>
        <dbReference type="SAM" id="MobiDB-lite"/>
    </source>
</evidence>
<dbReference type="PANTHER" id="PTHR47678:SF1">
    <property type="entry name" value="TETRATRICOPEPTIDE REPEAT PROTEIN 31"/>
    <property type="match status" value="1"/>
</dbReference>
<feature type="region of interest" description="Disordered" evidence="5">
    <location>
        <begin position="1"/>
        <end position="73"/>
    </location>
</feature>
<feature type="compositionally biased region" description="Basic and acidic residues" evidence="5">
    <location>
        <begin position="122"/>
        <end position="131"/>
    </location>
</feature>
<dbReference type="SUPFAM" id="SSF48452">
    <property type="entry name" value="TPR-like"/>
    <property type="match status" value="1"/>
</dbReference>
<dbReference type="InterPro" id="IPR011990">
    <property type="entry name" value="TPR-like_helical_dom_sf"/>
</dbReference>
<feature type="compositionally biased region" description="Basic and acidic residues" evidence="5">
    <location>
        <begin position="1"/>
        <end position="10"/>
    </location>
</feature>
<dbReference type="AlphaFoldDB" id="A0A7L0Q515"/>
<name>A0A7L0Q515_SETKR</name>
<evidence type="ECO:0000256" key="3">
    <source>
        <dbReference type="PROSITE-ProRule" id="PRU00176"/>
    </source>
</evidence>
<feature type="compositionally biased region" description="Basic and acidic residues" evidence="5">
    <location>
        <begin position="32"/>
        <end position="51"/>
    </location>
</feature>
<dbReference type="PROSITE" id="PS50005">
    <property type="entry name" value="TPR"/>
    <property type="match status" value="1"/>
</dbReference>
<keyword evidence="8" id="KW-1185">Reference proteome</keyword>
<feature type="compositionally biased region" description="Pro residues" evidence="5">
    <location>
        <begin position="140"/>
        <end position="151"/>
    </location>
</feature>
<dbReference type="InterPro" id="IPR012677">
    <property type="entry name" value="Nucleotide-bd_a/b_plait_sf"/>
</dbReference>
<dbReference type="Pfam" id="PF07719">
    <property type="entry name" value="TPR_2"/>
    <property type="match status" value="1"/>
</dbReference>
<feature type="non-terminal residue" evidence="7">
    <location>
        <position position="420"/>
    </location>
</feature>
<reference evidence="7 8" key="1">
    <citation type="submission" date="2019-09" db="EMBL/GenBank/DDBJ databases">
        <title>Bird 10,000 Genomes (B10K) Project - Family phase.</title>
        <authorList>
            <person name="Zhang G."/>
        </authorList>
    </citation>
    <scope>NUCLEOTIDE SEQUENCE [LARGE SCALE GENOMIC DNA]</scope>
    <source>
        <strain evidence="7">B10K-DU-001-45</strain>
        <tissue evidence="7">Muscle</tissue>
    </source>
</reference>